<keyword evidence="10" id="KW-1133">Transmembrane helix</keyword>
<feature type="compositionally biased region" description="Basic and acidic residues" evidence="9">
    <location>
        <begin position="539"/>
        <end position="550"/>
    </location>
</feature>
<feature type="domain" description="Protein kinase" evidence="11">
    <location>
        <begin position="21"/>
        <end position="284"/>
    </location>
</feature>
<dbReference type="CDD" id="cd06577">
    <property type="entry name" value="PASTA_pknB"/>
    <property type="match status" value="3"/>
</dbReference>
<dbReference type="EMBL" id="ANHZ02000014">
    <property type="protein sequence ID" value="EME36413.1"/>
    <property type="molecule type" value="Genomic_DNA"/>
</dbReference>
<evidence type="ECO:0000313" key="13">
    <source>
        <dbReference type="EMBL" id="EME36413.1"/>
    </source>
</evidence>
<protein>
    <recommendedName>
        <fullName evidence="1">non-specific serine/threonine protein kinase</fullName>
        <ecNumber evidence="1">2.7.11.1</ecNumber>
    </recommendedName>
</protein>
<name>M2XUE6_9MICC</name>
<feature type="domain" description="PASTA" evidence="12">
    <location>
        <begin position="594"/>
        <end position="661"/>
    </location>
</feature>
<organism evidence="13 14">
    <name type="scientific">Kocuria palustris PEL</name>
    <dbReference type="NCBI Taxonomy" id="1236550"/>
    <lineage>
        <taxon>Bacteria</taxon>
        <taxon>Bacillati</taxon>
        <taxon>Actinomycetota</taxon>
        <taxon>Actinomycetes</taxon>
        <taxon>Micrococcales</taxon>
        <taxon>Micrococcaceae</taxon>
        <taxon>Kocuria</taxon>
    </lineage>
</organism>
<dbReference type="InterPro" id="IPR005543">
    <property type="entry name" value="PASTA_dom"/>
</dbReference>
<dbReference type="InterPro" id="IPR011009">
    <property type="entry name" value="Kinase-like_dom_sf"/>
</dbReference>
<accession>M2XUE6</accession>
<comment type="caution">
    <text evidence="13">The sequence shown here is derived from an EMBL/GenBank/DDBJ whole genome shotgun (WGS) entry which is preliminary data.</text>
</comment>
<keyword evidence="6" id="KW-0067">ATP-binding</keyword>
<evidence type="ECO:0000256" key="7">
    <source>
        <dbReference type="ARBA" id="ARBA00047899"/>
    </source>
</evidence>
<evidence type="ECO:0000259" key="12">
    <source>
        <dbReference type="PROSITE" id="PS51178"/>
    </source>
</evidence>
<evidence type="ECO:0000256" key="3">
    <source>
        <dbReference type="ARBA" id="ARBA00022679"/>
    </source>
</evidence>
<evidence type="ECO:0000256" key="4">
    <source>
        <dbReference type="ARBA" id="ARBA00022741"/>
    </source>
</evidence>
<evidence type="ECO:0000256" key="2">
    <source>
        <dbReference type="ARBA" id="ARBA00022527"/>
    </source>
</evidence>
<keyword evidence="2 13" id="KW-0723">Serine/threonine-protein kinase</keyword>
<evidence type="ECO:0000256" key="10">
    <source>
        <dbReference type="SAM" id="Phobius"/>
    </source>
</evidence>
<evidence type="ECO:0000256" key="1">
    <source>
        <dbReference type="ARBA" id="ARBA00012513"/>
    </source>
</evidence>
<feature type="region of interest" description="Disordered" evidence="9">
    <location>
        <begin position="627"/>
        <end position="647"/>
    </location>
</feature>
<dbReference type="GO" id="GO:0004674">
    <property type="term" value="F:protein serine/threonine kinase activity"/>
    <property type="evidence" value="ECO:0007669"/>
    <property type="project" value="UniProtKB-KW"/>
</dbReference>
<dbReference type="FunFam" id="3.30.200.20:FF:000035">
    <property type="entry name" value="Serine/threonine protein kinase Stk1"/>
    <property type="match status" value="1"/>
</dbReference>
<reference evidence="13 14" key="1">
    <citation type="journal article" date="2014" name="Genome Announc.">
        <title>Draft Genome Sequence of Kocuria palustris PEL.</title>
        <authorList>
            <person name="Sharma G."/>
            <person name="Khatri I."/>
            <person name="Subramanian S."/>
        </authorList>
    </citation>
    <scope>NUCLEOTIDE SEQUENCE [LARGE SCALE GENOMIC DNA]</scope>
    <source>
        <strain evidence="13 14">PEL</strain>
    </source>
</reference>
<evidence type="ECO:0000259" key="11">
    <source>
        <dbReference type="PROSITE" id="PS50011"/>
    </source>
</evidence>
<dbReference type="SMART" id="SM00740">
    <property type="entry name" value="PASTA"/>
    <property type="match status" value="3"/>
</dbReference>
<sequence>MGLVHKPVDDHLTGSVLEGRYTVGPRLARGGTGGVYRAVDQRLERTVAVKILHAHLTEDPSFVERFAREARAAARLSHPNVVAVLDQGRTDDGHVFLVMEYVEGGTLRDVLRRKEFLRPGEALTILSSVAAGLSAAHQAGLIHRDIKPENVLMRPDGTVKVADFGLSRAADQHTTSGAVLGTVAYASPELVTERRLDARSDLYSLGILAWEMLTGRRPFDGSPWTIARAHAEKTVPSLLEAVPGIDPQLAEAVAGWTAKDPQKRPSDGAELLASIGELRRELSLDALDHLPEGWEQGPGPAAPRPEDPGATTLPSTAPATGPIDLEAVDELRRGGSSAAPVSDQQDGTAEASPDGSAHAPETADGEIPPTTQVLRVPLGAEGGRGPESEDPVDEAPTEAMPGPGSGAEGPDAPTDAMPRFTETSSDSASAGSAPTEALPRWQGASADQDDDQRTSVLPPMRSGAGAAGGAGVAGTAVAGAAAAAAAPRTGSTAVGAAGAGTALGASVDPNLQRRGPSVDRLAAFDEPSDSDGETAEQETEPRRGRLHESAPVDPSKPTVRLQQTHPLKAAVAVALAALLVALAGFLGWLLGSGSFRTAVVPEVVGTTQPLAIDAVETEGFSNVTVHEEPSTEVPAGSVIESSPAAGTETRVGEQIVLTVSTGPEQVEIPAVEGMSQSDAESQLSSAGLDVGTVSEQFDDSEEGSVVSASPSPGARVEEGSTVDLVVSAGAEPEEVPRVVGSNADDAREQLEDLGFTVEIEEVAGANLNRVVTQSQDGTTITLRVI</sequence>
<keyword evidence="3" id="KW-0808">Transferase</keyword>
<dbReference type="PROSITE" id="PS00108">
    <property type="entry name" value="PROTEIN_KINASE_ST"/>
    <property type="match status" value="1"/>
</dbReference>
<keyword evidence="4" id="KW-0547">Nucleotide-binding</keyword>
<dbReference type="InterPro" id="IPR000719">
    <property type="entry name" value="Prot_kinase_dom"/>
</dbReference>
<evidence type="ECO:0000256" key="6">
    <source>
        <dbReference type="ARBA" id="ARBA00022840"/>
    </source>
</evidence>
<keyword evidence="14" id="KW-1185">Reference proteome</keyword>
<keyword evidence="5 13" id="KW-0418">Kinase</keyword>
<dbReference type="Proteomes" id="UP000009877">
    <property type="component" value="Unassembled WGS sequence"/>
</dbReference>
<proteinExistence type="predicted"/>
<dbReference type="PANTHER" id="PTHR43289">
    <property type="entry name" value="MITOGEN-ACTIVATED PROTEIN KINASE KINASE KINASE 20-RELATED"/>
    <property type="match status" value="1"/>
</dbReference>
<dbReference type="InterPro" id="IPR008271">
    <property type="entry name" value="Ser/Thr_kinase_AS"/>
</dbReference>
<feature type="region of interest" description="Disordered" evidence="9">
    <location>
        <begin position="695"/>
        <end position="718"/>
    </location>
</feature>
<feature type="compositionally biased region" description="Polar residues" evidence="9">
    <location>
        <begin position="421"/>
        <end position="432"/>
    </location>
</feature>
<dbReference type="GO" id="GO:0005524">
    <property type="term" value="F:ATP binding"/>
    <property type="evidence" value="ECO:0007669"/>
    <property type="project" value="UniProtKB-KW"/>
</dbReference>
<dbReference type="Gene3D" id="1.10.510.10">
    <property type="entry name" value="Transferase(Phosphotransferase) domain 1"/>
    <property type="match status" value="1"/>
</dbReference>
<feature type="domain" description="PASTA" evidence="12">
    <location>
        <begin position="729"/>
        <end position="785"/>
    </location>
</feature>
<dbReference type="SUPFAM" id="SSF56112">
    <property type="entry name" value="Protein kinase-like (PK-like)"/>
    <property type="match status" value="1"/>
</dbReference>
<evidence type="ECO:0000313" key="14">
    <source>
        <dbReference type="Proteomes" id="UP000009877"/>
    </source>
</evidence>
<dbReference type="PROSITE" id="PS51178">
    <property type="entry name" value="PASTA"/>
    <property type="match status" value="3"/>
</dbReference>
<keyword evidence="10" id="KW-0472">Membrane</keyword>
<feature type="region of interest" description="Disordered" evidence="9">
    <location>
        <begin position="290"/>
        <end position="321"/>
    </location>
</feature>
<dbReference type="CDD" id="cd14014">
    <property type="entry name" value="STKc_PknB_like"/>
    <property type="match status" value="1"/>
</dbReference>
<gene>
    <name evidence="13" type="ORF">C884_00400</name>
</gene>
<comment type="catalytic activity">
    <reaction evidence="8">
        <text>L-seryl-[protein] + ATP = O-phospho-L-seryl-[protein] + ADP + H(+)</text>
        <dbReference type="Rhea" id="RHEA:17989"/>
        <dbReference type="Rhea" id="RHEA-COMP:9863"/>
        <dbReference type="Rhea" id="RHEA-COMP:11604"/>
        <dbReference type="ChEBI" id="CHEBI:15378"/>
        <dbReference type="ChEBI" id="CHEBI:29999"/>
        <dbReference type="ChEBI" id="CHEBI:30616"/>
        <dbReference type="ChEBI" id="CHEBI:83421"/>
        <dbReference type="ChEBI" id="CHEBI:456216"/>
        <dbReference type="EC" id="2.7.11.1"/>
    </reaction>
</comment>
<dbReference type="AlphaFoldDB" id="M2XUE6"/>
<dbReference type="PANTHER" id="PTHR43289:SF34">
    <property type="entry name" value="SERINE_THREONINE-PROTEIN KINASE YBDM-RELATED"/>
    <property type="match status" value="1"/>
</dbReference>
<comment type="catalytic activity">
    <reaction evidence="7">
        <text>L-threonyl-[protein] + ATP = O-phospho-L-threonyl-[protein] + ADP + H(+)</text>
        <dbReference type="Rhea" id="RHEA:46608"/>
        <dbReference type="Rhea" id="RHEA-COMP:11060"/>
        <dbReference type="Rhea" id="RHEA-COMP:11605"/>
        <dbReference type="ChEBI" id="CHEBI:15378"/>
        <dbReference type="ChEBI" id="CHEBI:30013"/>
        <dbReference type="ChEBI" id="CHEBI:30616"/>
        <dbReference type="ChEBI" id="CHEBI:61977"/>
        <dbReference type="ChEBI" id="CHEBI:456216"/>
        <dbReference type="EC" id="2.7.11.1"/>
    </reaction>
</comment>
<evidence type="ECO:0000256" key="5">
    <source>
        <dbReference type="ARBA" id="ARBA00022777"/>
    </source>
</evidence>
<dbReference type="SMART" id="SM00220">
    <property type="entry name" value="S_TKc"/>
    <property type="match status" value="1"/>
</dbReference>
<feature type="compositionally biased region" description="Acidic residues" evidence="9">
    <location>
        <begin position="526"/>
        <end position="538"/>
    </location>
</feature>
<evidence type="ECO:0000256" key="9">
    <source>
        <dbReference type="SAM" id="MobiDB-lite"/>
    </source>
</evidence>
<feature type="domain" description="PASTA" evidence="12">
    <location>
        <begin position="662"/>
        <end position="728"/>
    </location>
</feature>
<feature type="region of interest" description="Disordered" evidence="9">
    <location>
        <begin position="522"/>
        <end position="561"/>
    </location>
</feature>
<dbReference type="EC" id="2.7.11.1" evidence="1"/>
<evidence type="ECO:0000256" key="8">
    <source>
        <dbReference type="ARBA" id="ARBA00048679"/>
    </source>
</evidence>
<dbReference type="Gene3D" id="3.30.10.20">
    <property type="match status" value="3"/>
</dbReference>
<dbReference type="Pfam" id="PF00069">
    <property type="entry name" value="Pkinase"/>
    <property type="match status" value="1"/>
</dbReference>
<feature type="transmembrane region" description="Helical" evidence="10">
    <location>
        <begin position="569"/>
        <end position="590"/>
    </location>
</feature>
<dbReference type="Pfam" id="PF03793">
    <property type="entry name" value="PASTA"/>
    <property type="match status" value="3"/>
</dbReference>
<dbReference type="Gene3D" id="3.30.200.20">
    <property type="entry name" value="Phosphorylase Kinase, domain 1"/>
    <property type="match status" value="1"/>
</dbReference>
<feature type="region of interest" description="Disordered" evidence="9">
    <location>
        <begin position="333"/>
        <end position="471"/>
    </location>
</feature>
<dbReference type="PROSITE" id="PS50011">
    <property type="entry name" value="PROTEIN_KINASE_DOM"/>
    <property type="match status" value="1"/>
</dbReference>
<keyword evidence="10" id="KW-0812">Transmembrane</keyword>